<evidence type="ECO:0000256" key="7">
    <source>
        <dbReference type="SAM" id="Phobius"/>
    </source>
</evidence>
<protein>
    <submittedName>
        <fullName evidence="8">Metal ABC transporter permease</fullName>
    </submittedName>
</protein>
<dbReference type="Gene3D" id="1.10.3470.10">
    <property type="entry name" value="ABC transporter involved in vitamin B12 uptake, BtuC"/>
    <property type="match status" value="1"/>
</dbReference>
<dbReference type="RefSeq" id="WP_012243039.1">
    <property type="nucleotide sequence ID" value="NZ_JACAOE010000001.1"/>
</dbReference>
<keyword evidence="4 7" id="KW-1133">Transmembrane helix</keyword>
<dbReference type="InterPro" id="IPR001626">
    <property type="entry name" value="ABC_TroCD"/>
</dbReference>
<evidence type="ECO:0000256" key="3">
    <source>
        <dbReference type="ARBA" id="ARBA00022692"/>
    </source>
</evidence>
<keyword evidence="3 6" id="KW-0812">Transmembrane</keyword>
<evidence type="ECO:0000256" key="4">
    <source>
        <dbReference type="ARBA" id="ARBA00022989"/>
    </source>
</evidence>
<feature type="transmembrane region" description="Helical" evidence="7">
    <location>
        <begin position="245"/>
        <end position="262"/>
    </location>
</feature>
<feature type="transmembrane region" description="Helical" evidence="7">
    <location>
        <begin position="172"/>
        <end position="189"/>
    </location>
</feature>
<dbReference type="GO" id="GO:0043190">
    <property type="term" value="C:ATP-binding cassette (ABC) transporter complex"/>
    <property type="evidence" value="ECO:0007669"/>
    <property type="project" value="InterPro"/>
</dbReference>
<evidence type="ECO:0000256" key="6">
    <source>
        <dbReference type="RuleBase" id="RU003943"/>
    </source>
</evidence>
<evidence type="ECO:0000313" key="9">
    <source>
        <dbReference type="Proteomes" id="UP000315938"/>
    </source>
</evidence>
<accession>A0A553IH08</accession>
<reference evidence="8 9" key="1">
    <citation type="submission" date="2019-07" db="EMBL/GenBank/DDBJ databases">
        <title>Genome sequence of Acholeplasma laidlawii strain with increased resistance to erythromycin.</title>
        <authorList>
            <person name="Medvedeva E.S."/>
            <person name="Baranova N.B."/>
            <person name="Siniagina M.N."/>
            <person name="Mouzykantov A."/>
            <person name="Chernova O.A."/>
            <person name="Chernov V.M."/>
        </authorList>
    </citation>
    <scope>NUCLEOTIDE SEQUENCE [LARGE SCALE GENOMIC DNA]</scope>
    <source>
        <strain evidence="8 9">PG8REry</strain>
    </source>
</reference>
<evidence type="ECO:0000256" key="5">
    <source>
        <dbReference type="ARBA" id="ARBA00023136"/>
    </source>
</evidence>
<feature type="transmembrane region" description="Helical" evidence="7">
    <location>
        <begin position="63"/>
        <end position="81"/>
    </location>
</feature>
<feature type="transmembrane region" description="Helical" evidence="7">
    <location>
        <begin position="219"/>
        <end position="239"/>
    </location>
</feature>
<organism evidence="8 9">
    <name type="scientific">Acholeplasma laidlawii</name>
    <dbReference type="NCBI Taxonomy" id="2148"/>
    <lineage>
        <taxon>Bacteria</taxon>
        <taxon>Bacillati</taxon>
        <taxon>Mycoplasmatota</taxon>
        <taxon>Mollicutes</taxon>
        <taxon>Acholeplasmatales</taxon>
        <taxon>Acholeplasmataceae</taxon>
        <taxon>Acholeplasma</taxon>
    </lineage>
</organism>
<sequence>MTDLLLIFDTLKYGIMIVLLLGLTASLLSPFVVLNEQSLIADGLSHVSFAALVVGIFFIDNPFYIAIPIVIVASIFIRWLIRYTKIHADSAIGIVSSVGFAIGLILIRYTNSSIDLESLISGNLWFRSEADVYLTLALLGLTLLFIILSYRKLISITFDYEHAKFSGIKVDLYNYIFAALTGVFVVIGVRSIGVLLISSLLIFPVVTSNLFARRFPDLMIIGSVVSTLVISTGLILAHIMKQPAGSIIVILYTLVFLVLFIIKKVIFRRVT</sequence>
<feature type="transmembrane region" description="Helical" evidence="7">
    <location>
        <begin position="195"/>
        <end position="212"/>
    </location>
</feature>
<feature type="transmembrane region" description="Helical" evidence="7">
    <location>
        <begin position="130"/>
        <end position="151"/>
    </location>
</feature>
<dbReference type="GO" id="GO:0010043">
    <property type="term" value="P:response to zinc ion"/>
    <property type="evidence" value="ECO:0007669"/>
    <property type="project" value="TreeGrafter"/>
</dbReference>
<comment type="caution">
    <text evidence="8">The sequence shown here is derived from an EMBL/GenBank/DDBJ whole genome shotgun (WGS) entry which is preliminary data.</text>
</comment>
<comment type="subcellular location">
    <subcellularLocation>
        <location evidence="6">Cell membrane</location>
        <topology evidence="6">Multi-pass membrane protein</topology>
    </subcellularLocation>
    <subcellularLocation>
        <location evidence="1">Membrane</location>
        <topology evidence="1">Multi-pass membrane protein</topology>
    </subcellularLocation>
</comment>
<dbReference type="SUPFAM" id="SSF81345">
    <property type="entry name" value="ABC transporter involved in vitamin B12 uptake, BtuC"/>
    <property type="match status" value="1"/>
</dbReference>
<keyword evidence="6" id="KW-0813">Transport</keyword>
<dbReference type="Pfam" id="PF00950">
    <property type="entry name" value="ABC-3"/>
    <property type="match status" value="1"/>
</dbReference>
<feature type="transmembrane region" description="Helical" evidence="7">
    <location>
        <begin position="13"/>
        <end position="32"/>
    </location>
</feature>
<comment type="similarity">
    <text evidence="2 6">Belongs to the ABC-3 integral membrane protein family.</text>
</comment>
<dbReference type="OMA" id="WLESNTQ"/>
<gene>
    <name evidence="8" type="ORF">FNV44_00110</name>
</gene>
<dbReference type="GO" id="GO:0055085">
    <property type="term" value="P:transmembrane transport"/>
    <property type="evidence" value="ECO:0007669"/>
    <property type="project" value="InterPro"/>
</dbReference>
<dbReference type="AlphaFoldDB" id="A0A553IH08"/>
<dbReference type="GeneID" id="41339241"/>
<name>A0A553IH08_ACHLA</name>
<dbReference type="PANTHER" id="PTHR30477:SF0">
    <property type="entry name" value="METAL TRANSPORT SYSTEM MEMBRANE PROTEIN TM_0125-RELATED"/>
    <property type="match status" value="1"/>
</dbReference>
<dbReference type="PANTHER" id="PTHR30477">
    <property type="entry name" value="ABC-TRANSPORTER METAL-BINDING PROTEIN"/>
    <property type="match status" value="1"/>
</dbReference>
<keyword evidence="5 7" id="KW-0472">Membrane</keyword>
<feature type="transmembrane region" description="Helical" evidence="7">
    <location>
        <begin position="88"/>
        <end position="110"/>
    </location>
</feature>
<evidence type="ECO:0000313" key="8">
    <source>
        <dbReference type="EMBL" id="TRX99477.1"/>
    </source>
</evidence>
<dbReference type="Proteomes" id="UP000315938">
    <property type="component" value="Unassembled WGS sequence"/>
</dbReference>
<evidence type="ECO:0000256" key="2">
    <source>
        <dbReference type="ARBA" id="ARBA00008034"/>
    </source>
</evidence>
<dbReference type="InterPro" id="IPR037294">
    <property type="entry name" value="ABC_BtuC-like"/>
</dbReference>
<evidence type="ECO:0000256" key="1">
    <source>
        <dbReference type="ARBA" id="ARBA00004141"/>
    </source>
</evidence>
<dbReference type="EMBL" id="VKID01000001">
    <property type="protein sequence ID" value="TRX99477.1"/>
    <property type="molecule type" value="Genomic_DNA"/>
</dbReference>
<proteinExistence type="inferred from homology"/>